<dbReference type="Pfam" id="PF04773">
    <property type="entry name" value="FecR"/>
    <property type="match status" value="1"/>
</dbReference>
<keyword evidence="1" id="KW-0732">Signal</keyword>
<feature type="signal peptide" evidence="1">
    <location>
        <begin position="1"/>
        <end position="32"/>
    </location>
</feature>
<dbReference type="EMBL" id="JADJNC010000011">
    <property type="protein sequence ID" value="MBK7423006.1"/>
    <property type="molecule type" value="Genomic_DNA"/>
</dbReference>
<feature type="chain" id="PRO_5039459909" evidence="1">
    <location>
        <begin position="33"/>
        <end position="162"/>
    </location>
</feature>
<feature type="domain" description="FecR protein" evidence="2">
    <location>
        <begin position="67"/>
        <end position="156"/>
    </location>
</feature>
<accession>A0A9D7FDU4</accession>
<name>A0A9D7FDU4_9RHOO</name>
<dbReference type="AlphaFoldDB" id="A0A9D7FDU4"/>
<reference evidence="3" key="1">
    <citation type="submission" date="2020-10" db="EMBL/GenBank/DDBJ databases">
        <title>Connecting structure to function with the recovery of over 1000 high-quality activated sludge metagenome-assembled genomes encoding full-length rRNA genes using long-read sequencing.</title>
        <authorList>
            <person name="Singleton C.M."/>
            <person name="Petriglieri F."/>
            <person name="Kristensen J.M."/>
            <person name="Kirkegaard R.H."/>
            <person name="Michaelsen T.Y."/>
            <person name="Andersen M.H."/>
            <person name="Karst S.M."/>
            <person name="Dueholm M.S."/>
            <person name="Nielsen P.H."/>
            <person name="Albertsen M."/>
        </authorList>
    </citation>
    <scope>NUCLEOTIDE SEQUENCE</scope>
    <source>
        <strain evidence="3">EsbW_18-Q3-R4-48_MAXAC.044</strain>
    </source>
</reference>
<sequence length="162" mass="16271">MRNGTASTRNFTLACTALAAAGLLAVGGSALASDEAGTIKTLKGTASVERGGQITPAAVGGKVLVSDRILTGPESSIGITLRDNTLLSAGANSTLVLNRFAFDSTTHTGALDATVKRGTLAVVSGKIAKASPDNVIFNTPSVALGVRGTEFIIDAGQRDGDK</sequence>
<protein>
    <submittedName>
        <fullName evidence="3">FecR domain-containing protein</fullName>
    </submittedName>
</protein>
<evidence type="ECO:0000256" key="1">
    <source>
        <dbReference type="SAM" id="SignalP"/>
    </source>
</evidence>
<dbReference type="PANTHER" id="PTHR38731:SF1">
    <property type="entry name" value="FECR PROTEIN DOMAIN-CONTAINING PROTEIN"/>
    <property type="match status" value="1"/>
</dbReference>
<comment type="caution">
    <text evidence="3">The sequence shown here is derived from an EMBL/GenBank/DDBJ whole genome shotgun (WGS) entry which is preliminary data.</text>
</comment>
<organism evidence="3 4">
    <name type="scientific">Candidatus Propionivibrio dominans</name>
    <dbReference type="NCBI Taxonomy" id="2954373"/>
    <lineage>
        <taxon>Bacteria</taxon>
        <taxon>Pseudomonadati</taxon>
        <taxon>Pseudomonadota</taxon>
        <taxon>Betaproteobacteria</taxon>
        <taxon>Rhodocyclales</taxon>
        <taxon>Rhodocyclaceae</taxon>
        <taxon>Propionivibrio</taxon>
    </lineage>
</organism>
<dbReference type="InterPro" id="IPR006860">
    <property type="entry name" value="FecR"/>
</dbReference>
<evidence type="ECO:0000313" key="3">
    <source>
        <dbReference type="EMBL" id="MBK7423006.1"/>
    </source>
</evidence>
<proteinExistence type="predicted"/>
<gene>
    <name evidence="3" type="ORF">IPJ48_07880</name>
</gene>
<evidence type="ECO:0000313" key="4">
    <source>
        <dbReference type="Proteomes" id="UP000886602"/>
    </source>
</evidence>
<dbReference type="PANTHER" id="PTHR38731">
    <property type="entry name" value="LIPL45-RELATED LIPOPROTEIN-RELATED"/>
    <property type="match status" value="1"/>
</dbReference>
<evidence type="ECO:0000259" key="2">
    <source>
        <dbReference type="Pfam" id="PF04773"/>
    </source>
</evidence>
<dbReference type="Proteomes" id="UP000886602">
    <property type="component" value="Unassembled WGS sequence"/>
</dbReference>